<feature type="transmembrane region" description="Helical" evidence="1">
    <location>
        <begin position="9"/>
        <end position="31"/>
    </location>
</feature>
<comment type="caution">
    <text evidence="2">The sequence shown here is derived from an EMBL/GenBank/DDBJ whole genome shotgun (WGS) entry which is preliminary data.</text>
</comment>
<feature type="transmembrane region" description="Helical" evidence="1">
    <location>
        <begin position="43"/>
        <end position="61"/>
    </location>
</feature>
<gene>
    <name evidence="2" type="ORF">LCGC14_2160670</name>
</gene>
<evidence type="ECO:0000256" key="1">
    <source>
        <dbReference type="SAM" id="Phobius"/>
    </source>
</evidence>
<dbReference type="EMBL" id="LAZR01027712">
    <property type="protein sequence ID" value="KKL64872.1"/>
    <property type="molecule type" value="Genomic_DNA"/>
</dbReference>
<evidence type="ECO:0000313" key="2">
    <source>
        <dbReference type="EMBL" id="KKL64872.1"/>
    </source>
</evidence>
<organism evidence="2">
    <name type="scientific">marine sediment metagenome</name>
    <dbReference type="NCBI Taxonomy" id="412755"/>
    <lineage>
        <taxon>unclassified sequences</taxon>
        <taxon>metagenomes</taxon>
        <taxon>ecological metagenomes</taxon>
    </lineage>
</organism>
<reference evidence="2" key="1">
    <citation type="journal article" date="2015" name="Nature">
        <title>Complex archaea that bridge the gap between prokaryotes and eukaryotes.</title>
        <authorList>
            <person name="Spang A."/>
            <person name="Saw J.H."/>
            <person name="Jorgensen S.L."/>
            <person name="Zaremba-Niedzwiedzka K."/>
            <person name="Martijn J."/>
            <person name="Lind A.E."/>
            <person name="van Eijk R."/>
            <person name="Schleper C."/>
            <person name="Guy L."/>
            <person name="Ettema T.J."/>
        </authorList>
    </citation>
    <scope>NUCLEOTIDE SEQUENCE</scope>
</reference>
<keyword evidence="1" id="KW-0472">Membrane</keyword>
<accession>A0A0F9GP18</accession>
<name>A0A0F9GP18_9ZZZZ</name>
<protein>
    <submittedName>
        <fullName evidence="2">Uncharacterized protein</fullName>
    </submittedName>
</protein>
<sequence>MFDFIDPDILYSPGFVLLSVGALSATAIGYVWSKSMEAGGFPLWQLLLIMVGELVACYYFVSKA</sequence>
<proteinExistence type="predicted"/>
<dbReference type="AlphaFoldDB" id="A0A0F9GP18"/>
<keyword evidence="1" id="KW-0812">Transmembrane</keyword>
<keyword evidence="1" id="KW-1133">Transmembrane helix</keyword>